<evidence type="ECO:0000256" key="4">
    <source>
        <dbReference type="SAM" id="MobiDB-lite"/>
    </source>
</evidence>
<proteinExistence type="predicted"/>
<evidence type="ECO:0000313" key="7">
    <source>
        <dbReference type="Proteomes" id="UP000825935"/>
    </source>
</evidence>
<dbReference type="PANTHER" id="PTHR20961">
    <property type="entry name" value="GLYCOSYLTRANSFERASE"/>
    <property type="match status" value="1"/>
</dbReference>
<keyword evidence="1" id="KW-0328">Glycosyltransferase</keyword>
<dbReference type="Proteomes" id="UP000825935">
    <property type="component" value="Chromosome 30"/>
</dbReference>
<dbReference type="OrthoDB" id="529273at2759"/>
<evidence type="ECO:0000256" key="1">
    <source>
        <dbReference type="ARBA" id="ARBA00022676"/>
    </source>
</evidence>
<protein>
    <recommendedName>
        <fullName evidence="5">Glycosyltransferase 61 catalytic domain-containing protein</fullName>
    </recommendedName>
</protein>
<dbReference type="Pfam" id="PF04577">
    <property type="entry name" value="Glyco_transf_61"/>
    <property type="match status" value="1"/>
</dbReference>
<accession>A0A8T2R4E6</accession>
<reference evidence="6" key="1">
    <citation type="submission" date="2021-08" db="EMBL/GenBank/DDBJ databases">
        <title>WGS assembly of Ceratopteris richardii.</title>
        <authorList>
            <person name="Marchant D.B."/>
            <person name="Chen G."/>
            <person name="Jenkins J."/>
            <person name="Shu S."/>
            <person name="Leebens-Mack J."/>
            <person name="Grimwood J."/>
            <person name="Schmutz J."/>
            <person name="Soltis P."/>
            <person name="Soltis D."/>
            <person name="Chen Z.-H."/>
        </authorList>
    </citation>
    <scope>NUCLEOTIDE SEQUENCE</scope>
    <source>
        <strain evidence="6">Whitten #5841</strain>
        <tissue evidence="6">Leaf</tissue>
    </source>
</reference>
<comment type="caution">
    <text evidence="6">The sequence shown here is derived from an EMBL/GenBank/DDBJ whole genome shotgun (WGS) entry which is preliminary data.</text>
</comment>
<sequence>MTSKTTSLRAQSFPLGKSFSAGLHKKSRIFLVLCALLLVFLFLSSVRDSDDIPLEPHLLHGYRLTGRSFHHATYEVVQTKAIEDLLQKESTKMDGFVQCDRSHYRTDVCVARGDVRVLACRSPFHGSKCRDGYRILVFTNFAKEKVERVKPYTRKWEDNVMDTIDEVQIIRRRISRQPDEGIDRSRQHEFVSPGRRRRDGFDITPLQDMGSINVTDPYHKAVKQKRKQKSRKVRQGAHTRRDECDVHHEVPAIVFSTGGYTGNVYHEFNDGLIPLYITVQQIASAPGEVVLVILEYHPWWMTKYSQIIKQITNHEVVDLAGDKRTHCFRELTVGLQIHDELSIDSKASRGKPSMEGFQRLLHAAYGGVSADGRKQSTLRSTMLSSAIPANIQRPVPKLVIISRTRSRKLLNQRQLISLARGLGFSVKVLSPKPWTRMEDMYAELSSCDVMIGVHGAAMTHLLFMRPGSTFIQVVPLGTDWAAETYYGEPARKLGLHYVQYKISPQESSLWKHYGPTDPVLMDPESVNRRGWWETKRIYLERQNVTISLPDMAAILRSAYARAINVTLMQD</sequence>
<evidence type="ECO:0000256" key="3">
    <source>
        <dbReference type="ARBA" id="ARBA00023180"/>
    </source>
</evidence>
<organism evidence="6 7">
    <name type="scientific">Ceratopteris richardii</name>
    <name type="common">Triangle waterfern</name>
    <dbReference type="NCBI Taxonomy" id="49495"/>
    <lineage>
        <taxon>Eukaryota</taxon>
        <taxon>Viridiplantae</taxon>
        <taxon>Streptophyta</taxon>
        <taxon>Embryophyta</taxon>
        <taxon>Tracheophyta</taxon>
        <taxon>Polypodiopsida</taxon>
        <taxon>Polypodiidae</taxon>
        <taxon>Polypodiales</taxon>
        <taxon>Pteridineae</taxon>
        <taxon>Pteridaceae</taxon>
        <taxon>Parkerioideae</taxon>
        <taxon>Ceratopteris</taxon>
    </lineage>
</organism>
<feature type="compositionally biased region" description="Basic and acidic residues" evidence="4">
    <location>
        <begin position="179"/>
        <end position="189"/>
    </location>
</feature>
<dbReference type="GO" id="GO:0005794">
    <property type="term" value="C:Golgi apparatus"/>
    <property type="evidence" value="ECO:0007669"/>
    <property type="project" value="UniProtKB-ARBA"/>
</dbReference>
<keyword evidence="3" id="KW-0325">Glycoprotein</keyword>
<evidence type="ECO:0000313" key="6">
    <source>
        <dbReference type="EMBL" id="KAH7290465.1"/>
    </source>
</evidence>
<feature type="domain" description="Glycosyltransferase 61 catalytic" evidence="5">
    <location>
        <begin position="379"/>
        <end position="471"/>
    </location>
</feature>
<dbReference type="GO" id="GO:0016763">
    <property type="term" value="F:pentosyltransferase activity"/>
    <property type="evidence" value="ECO:0007669"/>
    <property type="project" value="UniProtKB-ARBA"/>
</dbReference>
<dbReference type="PANTHER" id="PTHR20961:SF102">
    <property type="entry name" value="OS05G0391600 PROTEIN"/>
    <property type="match status" value="1"/>
</dbReference>
<dbReference type="InterPro" id="IPR049625">
    <property type="entry name" value="Glyco_transf_61_cat"/>
</dbReference>
<feature type="region of interest" description="Disordered" evidence="4">
    <location>
        <begin position="179"/>
        <end position="202"/>
    </location>
</feature>
<evidence type="ECO:0000256" key="2">
    <source>
        <dbReference type="ARBA" id="ARBA00022679"/>
    </source>
</evidence>
<keyword evidence="7" id="KW-1185">Reference proteome</keyword>
<name>A0A8T2R4E6_CERRI</name>
<dbReference type="InterPro" id="IPR007657">
    <property type="entry name" value="Glycosyltransferase_61"/>
</dbReference>
<dbReference type="OMA" id="WWETKRI"/>
<evidence type="ECO:0000259" key="5">
    <source>
        <dbReference type="Pfam" id="PF04577"/>
    </source>
</evidence>
<gene>
    <name evidence="6" type="ORF">KP509_30G049600</name>
</gene>
<keyword evidence="2" id="KW-0808">Transferase</keyword>
<dbReference type="AlphaFoldDB" id="A0A8T2R4E6"/>
<dbReference type="EMBL" id="CM035435">
    <property type="protein sequence ID" value="KAH7290465.1"/>
    <property type="molecule type" value="Genomic_DNA"/>
</dbReference>